<keyword evidence="1" id="KW-1133">Transmembrane helix</keyword>
<keyword evidence="1" id="KW-0812">Transmembrane</keyword>
<keyword evidence="1" id="KW-0472">Membrane</keyword>
<evidence type="ECO:0000256" key="1">
    <source>
        <dbReference type="SAM" id="Phobius"/>
    </source>
</evidence>
<keyword evidence="3" id="KW-1185">Reference proteome</keyword>
<proteinExistence type="predicted"/>
<dbReference type="Proteomes" id="UP001596547">
    <property type="component" value="Unassembled WGS sequence"/>
</dbReference>
<dbReference type="Pfam" id="PF26071">
    <property type="entry name" value="DUF8028"/>
    <property type="match status" value="1"/>
</dbReference>
<dbReference type="EMBL" id="JBHTBF010000002">
    <property type="protein sequence ID" value="MFC7316679.1"/>
    <property type="molecule type" value="Genomic_DNA"/>
</dbReference>
<dbReference type="GeneID" id="79316675"/>
<gene>
    <name evidence="2" type="ORF">ACFQPE_07695</name>
</gene>
<name>A0ABD6A7W2_9EURY</name>
<evidence type="ECO:0000313" key="2">
    <source>
        <dbReference type="EMBL" id="MFC7316679.1"/>
    </source>
</evidence>
<dbReference type="InterPro" id="IPR058341">
    <property type="entry name" value="DUF8028"/>
</dbReference>
<evidence type="ECO:0000313" key="3">
    <source>
        <dbReference type="Proteomes" id="UP001596547"/>
    </source>
</evidence>
<feature type="transmembrane region" description="Helical" evidence="1">
    <location>
        <begin position="38"/>
        <end position="57"/>
    </location>
</feature>
<feature type="transmembrane region" description="Helical" evidence="1">
    <location>
        <begin position="63"/>
        <end position="81"/>
    </location>
</feature>
<accession>A0ABD6A7W2</accession>
<protein>
    <submittedName>
        <fullName evidence="2">Uncharacterized protein</fullName>
    </submittedName>
</protein>
<reference evidence="2 3" key="1">
    <citation type="journal article" date="2019" name="Int. J. Syst. Evol. Microbiol.">
        <title>The Global Catalogue of Microorganisms (GCM) 10K type strain sequencing project: providing services to taxonomists for standard genome sequencing and annotation.</title>
        <authorList>
            <consortium name="The Broad Institute Genomics Platform"/>
            <consortium name="The Broad Institute Genome Sequencing Center for Infectious Disease"/>
            <person name="Wu L."/>
            <person name="Ma J."/>
        </authorList>
    </citation>
    <scope>NUCLEOTIDE SEQUENCE [LARGE SCALE GENOMIC DNA]</scope>
    <source>
        <strain evidence="2 3">PSR21</strain>
    </source>
</reference>
<dbReference type="RefSeq" id="WP_276304058.1">
    <property type="nucleotide sequence ID" value="NZ_CP119992.1"/>
</dbReference>
<sequence length="87" mass="9194">MSTNTPLSTDRPAASEVSDLPSLAAQYRAAVLGSVRAVAFWLAVFLPALYVPLLVFVPDAPTVRASSVLLIALNVLALVVGHGHRRD</sequence>
<organism evidence="2 3">
    <name type="scientific">Halomarina halobia</name>
    <dbReference type="NCBI Taxonomy" id="3033386"/>
    <lineage>
        <taxon>Archaea</taxon>
        <taxon>Methanobacteriati</taxon>
        <taxon>Methanobacteriota</taxon>
        <taxon>Stenosarchaea group</taxon>
        <taxon>Halobacteria</taxon>
        <taxon>Halobacteriales</taxon>
        <taxon>Natronomonadaceae</taxon>
        <taxon>Halomarina</taxon>
    </lineage>
</organism>
<dbReference type="AlphaFoldDB" id="A0ABD6A7W2"/>
<comment type="caution">
    <text evidence="2">The sequence shown here is derived from an EMBL/GenBank/DDBJ whole genome shotgun (WGS) entry which is preliminary data.</text>
</comment>